<sequence>MISNITARARDHRVIVMWQEAFVALEDRSFRVYRRAGGAGRWSRVAEVTFGPGQQRKFVDSGPWPASSRLEYGVTELHPCGETRICVGEEPVRQCGIATVRREGRSEAVDA</sequence>
<gene>
    <name evidence="1" type="ORF">H9L09_01175</name>
</gene>
<dbReference type="Proteomes" id="UP000515947">
    <property type="component" value="Chromosome"/>
</dbReference>
<evidence type="ECO:0000313" key="2">
    <source>
        <dbReference type="Proteomes" id="UP000515947"/>
    </source>
</evidence>
<dbReference type="EMBL" id="CP060713">
    <property type="protein sequence ID" value="QNN53142.1"/>
    <property type="molecule type" value="Genomic_DNA"/>
</dbReference>
<evidence type="ECO:0000313" key="1">
    <source>
        <dbReference type="EMBL" id="QNN53142.1"/>
    </source>
</evidence>
<dbReference type="AlphaFoldDB" id="A0A7G9RC17"/>
<accession>A0A7G9RC17</accession>
<name>A0A7G9RC17_9ACTN</name>
<reference evidence="1 2" key="1">
    <citation type="submission" date="2020-08" db="EMBL/GenBank/DDBJ databases">
        <title>Genome sequence of Nocardioides mesophilus KACC 16243T.</title>
        <authorList>
            <person name="Hyun D.-W."/>
            <person name="Bae J.-W."/>
        </authorList>
    </citation>
    <scope>NUCLEOTIDE SEQUENCE [LARGE SCALE GENOMIC DNA]</scope>
    <source>
        <strain evidence="1 2">KACC 16243</strain>
    </source>
</reference>
<organism evidence="1 2">
    <name type="scientific">Nocardioides mesophilus</name>
    <dbReference type="NCBI Taxonomy" id="433659"/>
    <lineage>
        <taxon>Bacteria</taxon>
        <taxon>Bacillati</taxon>
        <taxon>Actinomycetota</taxon>
        <taxon>Actinomycetes</taxon>
        <taxon>Propionibacteriales</taxon>
        <taxon>Nocardioidaceae</taxon>
        <taxon>Nocardioides</taxon>
    </lineage>
</organism>
<keyword evidence="2" id="KW-1185">Reference proteome</keyword>
<dbReference type="KEGG" id="nmes:H9L09_01175"/>
<protein>
    <submittedName>
        <fullName evidence="1">Uncharacterized protein</fullName>
    </submittedName>
</protein>
<proteinExistence type="predicted"/>
<dbReference type="RefSeq" id="WP_187578984.1">
    <property type="nucleotide sequence ID" value="NZ_CP060713.1"/>
</dbReference>